<accession>A0A0R1YCY1</accession>
<keyword evidence="4" id="KW-0249">Electron transport</keyword>
<dbReference type="SMART" id="SM00849">
    <property type="entry name" value="Lactamase_B"/>
    <property type="match status" value="1"/>
</dbReference>
<comment type="caution">
    <text evidence="6">The sequence shown here is derived from an EMBL/GenBank/DDBJ whole genome shotgun (WGS) entry which is preliminary data.</text>
</comment>
<dbReference type="InterPro" id="IPR016440">
    <property type="entry name" value="Rubredoxin-O_OxRdtase"/>
</dbReference>
<dbReference type="eggNOG" id="COG0426">
    <property type="taxonomic scope" value="Bacteria"/>
</dbReference>
<dbReference type="Pfam" id="PF00258">
    <property type="entry name" value="Flavodoxin_1"/>
    <property type="match status" value="1"/>
</dbReference>
<sequence>METVQPVSNSIQFIGCNDRRLERFENLFPLPNGMSYNSFFIDDTKTAILDTVDSSVTLQYLENVKYVLKGRDLDYLIINHMEPDHCANIVELAKLYPNMKVVGNATTFEFFEHFYPNFDLKPNYYLVKNKDELSLGQHTLQFVFAPMVHWPEVMFTYEQSEKILFSADAFGTFGAMNGNLFTDEMDYGEYYGDACRRYYANIVGKYGKQTTRAMKQVAKLDVAMIAPLHGPIWRSNLTYILDRYQKWASYTPEKPGVVIPYGSAYGNTASAVDYLAAELSKRGVEDIRIYDVAKTHPSYIIADIFKYSHVVFASITYNSAIFPAMQSFLDEMAQLMIKNRQYALIGNGSWSPMSSKLMGEFMANQSGWTNLADTITLRTTMAEDQKVTLNALADTIAQSIKAETVTN</sequence>
<feature type="domain" description="Flavodoxin-like" evidence="5">
    <location>
        <begin position="257"/>
        <end position="397"/>
    </location>
</feature>
<evidence type="ECO:0000313" key="7">
    <source>
        <dbReference type="Proteomes" id="UP000051236"/>
    </source>
</evidence>
<keyword evidence="7" id="KW-1185">Reference proteome</keyword>
<dbReference type="InterPro" id="IPR008254">
    <property type="entry name" value="Flavodoxin/NO_synth"/>
</dbReference>
<dbReference type="GO" id="GO:0016651">
    <property type="term" value="F:oxidoreductase activity, acting on NAD(P)H"/>
    <property type="evidence" value="ECO:0007669"/>
    <property type="project" value="UniProtKB-ARBA"/>
</dbReference>
<evidence type="ECO:0000313" key="6">
    <source>
        <dbReference type="EMBL" id="KRM36748.1"/>
    </source>
</evidence>
<dbReference type="PATRIC" id="fig|1423734.3.peg.2659"/>
<gene>
    <name evidence="6" type="ORF">FC83_GL002623</name>
</gene>
<dbReference type="GO" id="GO:0046872">
    <property type="term" value="F:metal ion binding"/>
    <property type="evidence" value="ECO:0007669"/>
    <property type="project" value="InterPro"/>
</dbReference>
<dbReference type="InterPro" id="IPR029039">
    <property type="entry name" value="Flavoprotein-like_sf"/>
</dbReference>
<evidence type="ECO:0000259" key="5">
    <source>
        <dbReference type="PROSITE" id="PS50902"/>
    </source>
</evidence>
<evidence type="ECO:0000256" key="4">
    <source>
        <dbReference type="ARBA" id="ARBA00022982"/>
    </source>
</evidence>
<reference evidence="6 7" key="1">
    <citation type="journal article" date="2015" name="Genome Announc.">
        <title>Expanding the biotechnology potential of lactobacilli through comparative genomics of 213 strains and associated genera.</title>
        <authorList>
            <person name="Sun Z."/>
            <person name="Harris H.M."/>
            <person name="McCann A."/>
            <person name="Guo C."/>
            <person name="Argimon S."/>
            <person name="Zhang W."/>
            <person name="Yang X."/>
            <person name="Jeffery I.B."/>
            <person name="Cooney J.C."/>
            <person name="Kagawa T.F."/>
            <person name="Liu W."/>
            <person name="Song Y."/>
            <person name="Salvetti E."/>
            <person name="Wrobel A."/>
            <person name="Rasinkangas P."/>
            <person name="Parkhill J."/>
            <person name="Rea M.C."/>
            <person name="O'Sullivan O."/>
            <person name="Ritari J."/>
            <person name="Douillard F.P."/>
            <person name="Paul Ross R."/>
            <person name="Yang R."/>
            <person name="Briner A.E."/>
            <person name="Felis G.E."/>
            <person name="de Vos W.M."/>
            <person name="Barrangou R."/>
            <person name="Klaenhammer T.R."/>
            <person name="Caufield P.W."/>
            <person name="Cui Y."/>
            <person name="Zhang H."/>
            <person name="O'Toole P.W."/>
        </authorList>
    </citation>
    <scope>NUCLEOTIDE SEQUENCE [LARGE SCALE GENOMIC DNA]</scope>
    <source>
        <strain evidence="6 7">DSM 18527</strain>
    </source>
</reference>
<dbReference type="SUPFAM" id="SSF52218">
    <property type="entry name" value="Flavoproteins"/>
    <property type="match status" value="1"/>
</dbReference>
<comment type="cofactor">
    <cofactor evidence="1">
        <name>Fe cation</name>
        <dbReference type="ChEBI" id="CHEBI:24875"/>
    </cofactor>
</comment>
<dbReference type="AlphaFoldDB" id="A0A0R1YCY1"/>
<dbReference type="Proteomes" id="UP000051236">
    <property type="component" value="Unassembled WGS sequence"/>
</dbReference>
<dbReference type="GO" id="GO:0009055">
    <property type="term" value="F:electron transfer activity"/>
    <property type="evidence" value="ECO:0007669"/>
    <property type="project" value="InterPro"/>
</dbReference>
<dbReference type="Gene3D" id="3.40.50.360">
    <property type="match status" value="1"/>
</dbReference>
<dbReference type="InterPro" id="IPR051285">
    <property type="entry name" value="NADH_oxidoreductase_modular"/>
</dbReference>
<proteinExistence type="inferred from homology"/>
<keyword evidence="3" id="KW-0813">Transport</keyword>
<dbReference type="Gene3D" id="3.60.15.10">
    <property type="entry name" value="Ribonuclease Z/Hydroxyacylglutathione hydrolase-like"/>
    <property type="match status" value="1"/>
</dbReference>
<comment type="similarity">
    <text evidence="2">In the N-terminal section; belongs to the zinc metallo-hydrolase group 3 family.</text>
</comment>
<organism evidence="6 7">
    <name type="scientific">Agrilactobacillus composti DSM 18527 = JCM 14202</name>
    <dbReference type="NCBI Taxonomy" id="1423734"/>
    <lineage>
        <taxon>Bacteria</taxon>
        <taxon>Bacillati</taxon>
        <taxon>Bacillota</taxon>
        <taxon>Bacilli</taxon>
        <taxon>Lactobacillales</taxon>
        <taxon>Lactobacillaceae</taxon>
        <taxon>Agrilactobacillus</taxon>
    </lineage>
</organism>
<evidence type="ECO:0000256" key="1">
    <source>
        <dbReference type="ARBA" id="ARBA00001962"/>
    </source>
</evidence>
<dbReference type="EMBL" id="AZGA01000002">
    <property type="protein sequence ID" value="KRM36748.1"/>
    <property type="molecule type" value="Genomic_DNA"/>
</dbReference>
<dbReference type="GO" id="GO:0010181">
    <property type="term" value="F:FMN binding"/>
    <property type="evidence" value="ECO:0007669"/>
    <property type="project" value="InterPro"/>
</dbReference>
<dbReference type="PROSITE" id="PS50902">
    <property type="entry name" value="FLAVODOXIN_LIKE"/>
    <property type="match status" value="1"/>
</dbReference>
<dbReference type="RefSeq" id="WP_057002306.1">
    <property type="nucleotide sequence ID" value="NZ_AZGA01000002.1"/>
</dbReference>
<dbReference type="PIRSF" id="PIRSF005243">
    <property type="entry name" value="ROO"/>
    <property type="match status" value="1"/>
</dbReference>
<dbReference type="InterPro" id="IPR036866">
    <property type="entry name" value="RibonucZ/Hydroxyglut_hydro"/>
</dbReference>
<dbReference type="Pfam" id="PF19583">
    <property type="entry name" value="ODP"/>
    <property type="match status" value="1"/>
</dbReference>
<dbReference type="CDD" id="cd07709">
    <property type="entry name" value="flavodiiron_proteins_MBL-fold"/>
    <property type="match status" value="1"/>
</dbReference>
<dbReference type="InterPro" id="IPR001279">
    <property type="entry name" value="Metallo-B-lactamas"/>
</dbReference>
<dbReference type="STRING" id="1423734.FC83_GL002623"/>
<evidence type="ECO:0000256" key="3">
    <source>
        <dbReference type="ARBA" id="ARBA00022448"/>
    </source>
</evidence>
<evidence type="ECO:0000256" key="2">
    <source>
        <dbReference type="ARBA" id="ARBA00007121"/>
    </source>
</evidence>
<dbReference type="PANTHER" id="PTHR32145:SF20">
    <property type="entry name" value="FLAVOPROTEIN"/>
    <property type="match status" value="1"/>
</dbReference>
<name>A0A0R1YCY1_9LACO</name>
<dbReference type="InterPro" id="IPR045761">
    <property type="entry name" value="ODP_dom"/>
</dbReference>
<protein>
    <submittedName>
        <fullName evidence="6">Flavodoxin nitric oxide synthase</fullName>
    </submittedName>
</protein>
<dbReference type="SUPFAM" id="SSF56281">
    <property type="entry name" value="Metallo-hydrolase/oxidoreductase"/>
    <property type="match status" value="1"/>
</dbReference>
<dbReference type="PANTHER" id="PTHR32145">
    <property type="entry name" value="DIFLAVIN FLAVOPROTEIN A 2-RELATED"/>
    <property type="match status" value="1"/>
</dbReference>